<reference evidence="1 2" key="1">
    <citation type="journal article" date="2016" name="Nat. Commun.">
        <title>Thousands of microbial genomes shed light on interconnected biogeochemical processes in an aquifer system.</title>
        <authorList>
            <person name="Anantharaman K."/>
            <person name="Brown C.T."/>
            <person name="Hug L.A."/>
            <person name="Sharon I."/>
            <person name="Castelle C.J."/>
            <person name="Probst A.J."/>
            <person name="Thomas B.C."/>
            <person name="Singh A."/>
            <person name="Wilkins M.J."/>
            <person name="Karaoz U."/>
            <person name="Brodie E.L."/>
            <person name="Williams K.H."/>
            <person name="Hubbard S.S."/>
            <person name="Banfield J.F."/>
        </authorList>
    </citation>
    <scope>NUCLEOTIDE SEQUENCE [LARGE SCALE GENOMIC DNA]</scope>
</reference>
<sequence>MKMMELNSGSGSSDERKSTEEHFLSFHADDIFETVSYLESQKVFEESGIFLTDSDYTLRTSAKEFLSGYPDRISLKSQELLLKVHNHKDWDVAIITDQPDKGHQVGTVVGKIRGYTPFLEFAKQNKIEVLGGYNDPVRFVLKEKGTYKKYPRALDETMELLQRKNYKDKKNLVWVGDTKWDVEYGVRLEKKLRNDGYEGKFYLFKVDRGDI</sequence>
<name>A0A1F4UKP0_UNCKA</name>
<dbReference type="EMBL" id="MEUV01000029">
    <property type="protein sequence ID" value="OGC45531.1"/>
    <property type="molecule type" value="Genomic_DNA"/>
</dbReference>
<organism evidence="1 2">
    <name type="scientific">candidate division WWE3 bacterium RBG_19FT_COMBO_34_6</name>
    <dbReference type="NCBI Taxonomy" id="1802612"/>
    <lineage>
        <taxon>Bacteria</taxon>
        <taxon>Katanobacteria</taxon>
    </lineage>
</organism>
<comment type="caution">
    <text evidence="1">The sequence shown here is derived from an EMBL/GenBank/DDBJ whole genome shotgun (WGS) entry which is preliminary data.</text>
</comment>
<dbReference type="AlphaFoldDB" id="A0A1F4UKP0"/>
<evidence type="ECO:0000313" key="2">
    <source>
        <dbReference type="Proteomes" id="UP000178615"/>
    </source>
</evidence>
<dbReference type="Proteomes" id="UP000178615">
    <property type="component" value="Unassembled WGS sequence"/>
</dbReference>
<accession>A0A1F4UKP0</accession>
<evidence type="ECO:0000313" key="1">
    <source>
        <dbReference type="EMBL" id="OGC45531.1"/>
    </source>
</evidence>
<gene>
    <name evidence="1" type="ORF">A2V49_01870</name>
</gene>
<proteinExistence type="predicted"/>
<protein>
    <submittedName>
        <fullName evidence="1">Uncharacterized protein</fullName>
    </submittedName>
</protein>